<sequence>MNRGQISEAAAPRSPVSEIYNTADGTTDTSRLSHPHGIQVDAASPDRNRPVSTDSIETLDWLMEATVDLSRDLDTSKKELEIIKFILDEMELRSRTDRRPGVTKGEIELMRACREYSSSRCHMLRERLRQTQFWTRSRAIGQQVPGRMPEEWRFVDIEWRRWLSDQASSHGDQLGGNRESSNNTIWDIWGPLPHILSADIWWKEMRSGGY</sequence>
<proteinExistence type="predicted"/>
<comment type="caution">
    <text evidence="2">The sequence shown here is derived from an EMBL/GenBank/DDBJ whole genome shotgun (WGS) entry which is preliminary data.</text>
</comment>
<name>A0A553HSV2_9PEZI</name>
<feature type="region of interest" description="Disordered" evidence="1">
    <location>
        <begin position="1"/>
        <end position="52"/>
    </location>
</feature>
<dbReference type="AlphaFoldDB" id="A0A553HSV2"/>
<protein>
    <submittedName>
        <fullName evidence="2">Uncharacterized protein</fullName>
    </submittedName>
</protein>
<dbReference type="EMBL" id="VFLP01000049">
    <property type="protein sequence ID" value="TRX91036.1"/>
    <property type="molecule type" value="Genomic_DNA"/>
</dbReference>
<organism evidence="2 3">
    <name type="scientific">Xylaria flabelliformis</name>
    <dbReference type="NCBI Taxonomy" id="2512241"/>
    <lineage>
        <taxon>Eukaryota</taxon>
        <taxon>Fungi</taxon>
        <taxon>Dikarya</taxon>
        <taxon>Ascomycota</taxon>
        <taxon>Pezizomycotina</taxon>
        <taxon>Sordariomycetes</taxon>
        <taxon>Xylariomycetidae</taxon>
        <taxon>Xylariales</taxon>
        <taxon>Xylariaceae</taxon>
        <taxon>Xylaria</taxon>
    </lineage>
</organism>
<dbReference type="Proteomes" id="UP000319160">
    <property type="component" value="Unassembled WGS sequence"/>
</dbReference>
<evidence type="ECO:0000256" key="1">
    <source>
        <dbReference type="SAM" id="MobiDB-lite"/>
    </source>
</evidence>
<accession>A0A553HSV2</accession>
<reference evidence="3" key="1">
    <citation type="submission" date="2019-06" db="EMBL/GenBank/DDBJ databases">
        <title>Draft genome sequence of the griseofulvin-producing fungus Xylaria cubensis strain G536.</title>
        <authorList>
            <person name="Mead M.E."/>
            <person name="Raja H.A."/>
            <person name="Steenwyk J.L."/>
            <person name="Knowles S.L."/>
            <person name="Oberlies N.H."/>
            <person name="Rokas A."/>
        </authorList>
    </citation>
    <scope>NUCLEOTIDE SEQUENCE [LARGE SCALE GENOMIC DNA]</scope>
    <source>
        <strain evidence="3">G536</strain>
    </source>
</reference>
<evidence type="ECO:0000313" key="2">
    <source>
        <dbReference type="EMBL" id="TRX91036.1"/>
    </source>
</evidence>
<dbReference type="OrthoDB" id="4651919at2759"/>
<gene>
    <name evidence="2" type="ORF">FHL15_008018</name>
</gene>
<keyword evidence="3" id="KW-1185">Reference proteome</keyword>
<evidence type="ECO:0000313" key="3">
    <source>
        <dbReference type="Proteomes" id="UP000319160"/>
    </source>
</evidence>
<feature type="compositionally biased region" description="Polar residues" evidence="1">
    <location>
        <begin position="19"/>
        <end position="32"/>
    </location>
</feature>